<reference evidence="1 2" key="1">
    <citation type="submission" date="2019-02" db="EMBL/GenBank/DDBJ databases">
        <title>Deep-cultivation of Planctomycetes and their phenomic and genomic characterization uncovers novel biology.</title>
        <authorList>
            <person name="Wiegand S."/>
            <person name="Jogler M."/>
            <person name="Boedeker C."/>
            <person name="Pinto D."/>
            <person name="Vollmers J."/>
            <person name="Rivas-Marin E."/>
            <person name="Kohn T."/>
            <person name="Peeters S.H."/>
            <person name="Heuer A."/>
            <person name="Rast P."/>
            <person name="Oberbeckmann S."/>
            <person name="Bunk B."/>
            <person name="Jeske O."/>
            <person name="Meyerdierks A."/>
            <person name="Storesund J.E."/>
            <person name="Kallscheuer N."/>
            <person name="Luecker S."/>
            <person name="Lage O.M."/>
            <person name="Pohl T."/>
            <person name="Merkel B.J."/>
            <person name="Hornburger P."/>
            <person name="Mueller R.-W."/>
            <person name="Bruemmer F."/>
            <person name="Labrenz M."/>
            <person name="Spormann A.M."/>
            <person name="Op den Camp H."/>
            <person name="Overmann J."/>
            <person name="Amann R."/>
            <person name="Jetten M.S.M."/>
            <person name="Mascher T."/>
            <person name="Medema M.H."/>
            <person name="Devos D.P."/>
            <person name="Kaster A.-K."/>
            <person name="Ovreas L."/>
            <person name="Rohde M."/>
            <person name="Galperin M.Y."/>
            <person name="Jogler C."/>
        </authorList>
    </citation>
    <scope>NUCLEOTIDE SEQUENCE [LARGE SCALE GENOMIC DNA]</scope>
    <source>
        <strain evidence="1 2">Pan241w</strain>
    </source>
</reference>
<dbReference type="EMBL" id="CP036269">
    <property type="protein sequence ID" value="QDT42033.1"/>
    <property type="molecule type" value="Genomic_DNA"/>
</dbReference>
<evidence type="ECO:0000313" key="1">
    <source>
        <dbReference type="EMBL" id="QDT42033.1"/>
    </source>
</evidence>
<dbReference type="Proteomes" id="UP000317171">
    <property type="component" value="Chromosome"/>
</dbReference>
<keyword evidence="2" id="KW-1185">Reference proteome</keyword>
<dbReference type="AlphaFoldDB" id="A0A517RDV0"/>
<accession>A0A517RDV0</accession>
<dbReference type="KEGG" id="gaz:Pan241w_21140"/>
<protein>
    <submittedName>
        <fullName evidence="1">Uncharacterized protein</fullName>
    </submittedName>
</protein>
<sequence length="53" mass="6282">MYSGQGYCVVGTHFDFSGAERAYCQYDSRAVIRLIYIKDYFREFEFRLKNGIP</sequence>
<organism evidence="1 2">
    <name type="scientific">Gimesia alba</name>
    <dbReference type="NCBI Taxonomy" id="2527973"/>
    <lineage>
        <taxon>Bacteria</taxon>
        <taxon>Pseudomonadati</taxon>
        <taxon>Planctomycetota</taxon>
        <taxon>Planctomycetia</taxon>
        <taxon>Planctomycetales</taxon>
        <taxon>Planctomycetaceae</taxon>
        <taxon>Gimesia</taxon>
    </lineage>
</organism>
<name>A0A517RDV0_9PLAN</name>
<evidence type="ECO:0000313" key="2">
    <source>
        <dbReference type="Proteomes" id="UP000317171"/>
    </source>
</evidence>
<gene>
    <name evidence="1" type="ORF">Pan241w_21140</name>
</gene>
<proteinExistence type="predicted"/>